<organism evidence="2 3">
    <name type="scientific">Amycolatopsis heterodermiae</name>
    <dbReference type="NCBI Taxonomy" id="3110235"/>
    <lineage>
        <taxon>Bacteria</taxon>
        <taxon>Bacillati</taxon>
        <taxon>Actinomycetota</taxon>
        <taxon>Actinomycetes</taxon>
        <taxon>Pseudonocardiales</taxon>
        <taxon>Pseudonocardiaceae</taxon>
        <taxon>Amycolatopsis</taxon>
    </lineage>
</organism>
<dbReference type="RefSeq" id="WP_323326393.1">
    <property type="nucleotide sequence ID" value="NZ_JAYFSI010000002.1"/>
</dbReference>
<dbReference type="Gene3D" id="1.10.3300.10">
    <property type="entry name" value="Jann2411-like domain"/>
    <property type="match status" value="1"/>
</dbReference>
<evidence type="ECO:0000259" key="1">
    <source>
        <dbReference type="Pfam" id="PF11706"/>
    </source>
</evidence>
<name>A0ABU5R3R2_9PSEU</name>
<feature type="domain" description="Zinc finger CGNR" evidence="1">
    <location>
        <begin position="135"/>
        <end position="177"/>
    </location>
</feature>
<dbReference type="InterPro" id="IPR021005">
    <property type="entry name" value="Znf_CGNR"/>
</dbReference>
<sequence length="193" mass="21279">MEFSFISGHVALDFVGTIGRWRTEPVDLLPEPGDLARWCVEAALVDDPPTVTDEDLANTHELRAAIYRLVKAGTEGDPGEAQDRRTVNLAAALPPVRLRLGDDGAARRSADIDASLSSIARATIELLTGPDRENMRECGQSECTRLYVDHSARRSRRWCDMRTCGNRAKAQSFRERHRSVGALDGTHGLLPDD</sequence>
<dbReference type="Proteomes" id="UP001304298">
    <property type="component" value="Unassembled WGS sequence"/>
</dbReference>
<keyword evidence="3" id="KW-1185">Reference proteome</keyword>
<dbReference type="InterPro" id="IPR023286">
    <property type="entry name" value="ABATE_dom_sf"/>
</dbReference>
<dbReference type="SUPFAM" id="SSF160904">
    <property type="entry name" value="Jann2411-like"/>
    <property type="match status" value="1"/>
</dbReference>
<proteinExistence type="predicted"/>
<dbReference type="PANTHER" id="PTHR35525:SF3">
    <property type="entry name" value="BLL6575 PROTEIN"/>
    <property type="match status" value="1"/>
</dbReference>
<comment type="caution">
    <text evidence="2">The sequence shown here is derived from an EMBL/GenBank/DDBJ whole genome shotgun (WGS) entry which is preliminary data.</text>
</comment>
<dbReference type="Pfam" id="PF11706">
    <property type="entry name" value="zf-CGNR"/>
    <property type="match status" value="1"/>
</dbReference>
<accession>A0ABU5R3R2</accession>
<gene>
    <name evidence="2" type="ORF">VA596_12405</name>
</gene>
<evidence type="ECO:0000313" key="2">
    <source>
        <dbReference type="EMBL" id="MEA5360340.1"/>
    </source>
</evidence>
<dbReference type="EMBL" id="JAYFSI010000002">
    <property type="protein sequence ID" value="MEA5360340.1"/>
    <property type="molecule type" value="Genomic_DNA"/>
</dbReference>
<dbReference type="PANTHER" id="PTHR35525">
    <property type="entry name" value="BLL6575 PROTEIN"/>
    <property type="match status" value="1"/>
</dbReference>
<reference evidence="2 3" key="1">
    <citation type="submission" date="2023-12" db="EMBL/GenBank/DDBJ databases">
        <title>Amycolatopsis sp. V23-08.</title>
        <authorList>
            <person name="Somphong A."/>
        </authorList>
    </citation>
    <scope>NUCLEOTIDE SEQUENCE [LARGE SCALE GENOMIC DNA]</scope>
    <source>
        <strain evidence="2 3">V23-08</strain>
    </source>
</reference>
<dbReference type="Pfam" id="PF07336">
    <property type="entry name" value="ABATE"/>
    <property type="match status" value="1"/>
</dbReference>
<evidence type="ECO:0000313" key="3">
    <source>
        <dbReference type="Proteomes" id="UP001304298"/>
    </source>
</evidence>
<dbReference type="InterPro" id="IPR010852">
    <property type="entry name" value="ABATE"/>
</dbReference>
<protein>
    <submittedName>
        <fullName evidence="2">CGNR zinc finger domain-containing protein</fullName>
    </submittedName>
</protein>